<keyword evidence="1" id="KW-1188">Viral release from host cell</keyword>
<keyword evidence="3" id="KW-0812">Transmembrane</keyword>
<organism evidence="5">
    <name type="scientific">termite gut metagenome</name>
    <dbReference type="NCBI Taxonomy" id="433724"/>
    <lineage>
        <taxon>unclassified sequences</taxon>
        <taxon>metagenomes</taxon>
        <taxon>organismal metagenomes</taxon>
    </lineage>
</organism>
<evidence type="ECO:0000256" key="1">
    <source>
        <dbReference type="ARBA" id="ARBA00022612"/>
    </source>
</evidence>
<sequence>MASQTTQWILELVDKITSPMKGIGQSTEESREKADKLGDSFKKLSAIDLYALSGSMDKLRDMMGKFSAPGIAFDTQMKSVQSVTKLADEEMEKLGDSARKSAKIFGVDAAGMLESYGSVIARFGPDVAKSDEALSVMGTDIAVLSKLMKGDAVGAMDALTTAMLQYGVDLSDPIAASAEMTRMMNVMAAAGNEGASEVGDTAEALKNAGVQALNANVSFEQTNSALQALAQGGLYGAEAGVKLRNVLAKMSGEDVIPKEAADKLRALGVNYDVVSDKTIPFTDRLRELKKAQGDATIMAQIFGIQNDAAAQILLNSVDAQDELTQKITGTNAAVESADIVMGSYEERMGRMKAWFSDLGISIFSATEKVLPFVDSLAGAVSMMADLSNARKGVLLLFNTLRNIPVLGTVVNGAFNLMSLGAKGLGVAIMNIPLVGWIAAAIAGIIALGTYFWNTSAQFRSILTGVWEAVKAVFGGIGHFIGEVFGAIWHLIKGVFNPANWFDENYHFSDAFDRIGNAAKEYGENIGKAFSEGREKGMESFYEAHPDKRPANAGATSADAKDTTGQSTNLNKTASPIITPKPLPVSNSNRQSELSGSGASGVKSITQNIEIKNYFNTDGKTDINAIAERIVRIVNEKLRDATTLAF</sequence>
<feature type="compositionally biased region" description="Polar residues" evidence="2">
    <location>
        <begin position="562"/>
        <end position="575"/>
    </location>
</feature>
<feature type="transmembrane region" description="Helical" evidence="3">
    <location>
        <begin position="433"/>
        <end position="452"/>
    </location>
</feature>
<comment type="caution">
    <text evidence="5">The sequence shown here is derived from an EMBL/GenBank/DDBJ whole genome shotgun (WGS) entry which is preliminary data.</text>
</comment>
<keyword evidence="3" id="KW-0472">Membrane</keyword>
<dbReference type="NCBIfam" id="TIGR01760">
    <property type="entry name" value="tape_meas_TP901"/>
    <property type="match status" value="1"/>
</dbReference>
<evidence type="ECO:0000256" key="2">
    <source>
        <dbReference type="SAM" id="MobiDB-lite"/>
    </source>
</evidence>
<feature type="transmembrane region" description="Helical" evidence="3">
    <location>
        <begin position="472"/>
        <end position="491"/>
    </location>
</feature>
<dbReference type="PANTHER" id="PTHR37813:SF1">
    <property type="entry name" value="FELS-2 PROPHAGE PROTEIN"/>
    <property type="match status" value="1"/>
</dbReference>
<dbReference type="AlphaFoldDB" id="A0A5J4SLX5"/>
<proteinExistence type="predicted"/>
<feature type="region of interest" description="Disordered" evidence="2">
    <location>
        <begin position="544"/>
        <end position="599"/>
    </location>
</feature>
<accession>A0A5J4SLX5</accession>
<evidence type="ECO:0000313" key="5">
    <source>
        <dbReference type="EMBL" id="KAA6347159.1"/>
    </source>
</evidence>
<keyword evidence="3" id="KW-1133">Transmembrane helix</keyword>
<protein>
    <recommendedName>
        <fullName evidence="4">Phage tail tape measure protein domain-containing protein</fullName>
    </recommendedName>
</protein>
<dbReference type="EMBL" id="SNRY01000104">
    <property type="protein sequence ID" value="KAA6347159.1"/>
    <property type="molecule type" value="Genomic_DNA"/>
</dbReference>
<reference evidence="5" key="1">
    <citation type="submission" date="2019-03" db="EMBL/GenBank/DDBJ databases">
        <title>Single cell metagenomics reveals metabolic interactions within the superorganism composed of flagellate Streblomastix strix and complex community of Bacteroidetes bacteria on its surface.</title>
        <authorList>
            <person name="Treitli S.C."/>
            <person name="Kolisko M."/>
            <person name="Husnik F."/>
            <person name="Keeling P."/>
            <person name="Hampl V."/>
        </authorList>
    </citation>
    <scope>NUCLEOTIDE SEQUENCE</scope>
    <source>
        <strain evidence="5">STM</strain>
    </source>
</reference>
<gene>
    <name evidence="5" type="ORF">EZS27_005328</name>
</gene>
<dbReference type="Pfam" id="PF10145">
    <property type="entry name" value="PhageMin_Tail"/>
    <property type="match status" value="1"/>
</dbReference>
<evidence type="ECO:0000259" key="4">
    <source>
        <dbReference type="Pfam" id="PF10145"/>
    </source>
</evidence>
<dbReference type="InterPro" id="IPR010090">
    <property type="entry name" value="Phage_tape_meas"/>
</dbReference>
<feature type="compositionally biased region" description="Polar residues" evidence="2">
    <location>
        <begin position="584"/>
        <end position="599"/>
    </location>
</feature>
<dbReference type="PANTHER" id="PTHR37813">
    <property type="entry name" value="FELS-2 PROPHAGE PROTEIN"/>
    <property type="match status" value="1"/>
</dbReference>
<name>A0A5J4SLX5_9ZZZZ</name>
<evidence type="ECO:0000256" key="3">
    <source>
        <dbReference type="SAM" id="Phobius"/>
    </source>
</evidence>
<feature type="domain" description="Phage tail tape measure protein" evidence="4">
    <location>
        <begin position="97"/>
        <end position="303"/>
    </location>
</feature>